<accession>A0A0A9BVV7</accession>
<name>A0A0A9BVV7_ARUDO</name>
<evidence type="ECO:0000313" key="1">
    <source>
        <dbReference type="EMBL" id="JAD66343.1"/>
    </source>
</evidence>
<protein>
    <submittedName>
        <fullName evidence="1">Uncharacterized protein</fullName>
    </submittedName>
</protein>
<organism evidence="1">
    <name type="scientific">Arundo donax</name>
    <name type="common">Giant reed</name>
    <name type="synonym">Donax arundinaceus</name>
    <dbReference type="NCBI Taxonomy" id="35708"/>
    <lineage>
        <taxon>Eukaryota</taxon>
        <taxon>Viridiplantae</taxon>
        <taxon>Streptophyta</taxon>
        <taxon>Embryophyta</taxon>
        <taxon>Tracheophyta</taxon>
        <taxon>Spermatophyta</taxon>
        <taxon>Magnoliopsida</taxon>
        <taxon>Liliopsida</taxon>
        <taxon>Poales</taxon>
        <taxon>Poaceae</taxon>
        <taxon>PACMAD clade</taxon>
        <taxon>Arundinoideae</taxon>
        <taxon>Arundineae</taxon>
        <taxon>Arundo</taxon>
    </lineage>
</organism>
<reference evidence="1" key="2">
    <citation type="journal article" date="2015" name="Data Brief">
        <title>Shoot transcriptome of the giant reed, Arundo donax.</title>
        <authorList>
            <person name="Barrero R.A."/>
            <person name="Guerrero F.D."/>
            <person name="Moolhuijzen P."/>
            <person name="Goolsby J.A."/>
            <person name="Tidwell J."/>
            <person name="Bellgard S.E."/>
            <person name="Bellgard M.I."/>
        </authorList>
    </citation>
    <scope>NUCLEOTIDE SEQUENCE</scope>
    <source>
        <tissue evidence="1">Shoot tissue taken approximately 20 cm above the soil surface</tissue>
    </source>
</reference>
<reference evidence="1" key="1">
    <citation type="submission" date="2014-09" db="EMBL/GenBank/DDBJ databases">
        <authorList>
            <person name="Magalhaes I.L.F."/>
            <person name="Oliveira U."/>
            <person name="Santos F.R."/>
            <person name="Vidigal T.H.D.A."/>
            <person name="Brescovit A.D."/>
            <person name="Santos A.J."/>
        </authorList>
    </citation>
    <scope>NUCLEOTIDE SEQUENCE</scope>
    <source>
        <tissue evidence="1">Shoot tissue taken approximately 20 cm above the soil surface</tissue>
    </source>
</reference>
<dbReference type="EMBL" id="GBRH01231552">
    <property type="protein sequence ID" value="JAD66343.1"/>
    <property type="molecule type" value="Transcribed_RNA"/>
</dbReference>
<dbReference type="AlphaFoldDB" id="A0A0A9BVV7"/>
<proteinExistence type="predicted"/>
<sequence length="65" mass="7182">MSNSNSCDCSSSQTTLVFWNVLETRDHLLELGIAIFVDRRCDEDSSMEAAISLASDNILITLELS</sequence>